<keyword evidence="9" id="KW-0121">Carboxypeptidase</keyword>
<dbReference type="SUPFAM" id="SSF56601">
    <property type="entry name" value="beta-lactamase/transpeptidase-like"/>
    <property type="match status" value="1"/>
</dbReference>
<reference evidence="32" key="1">
    <citation type="submission" date="2017-03" db="EMBL/GenBank/DDBJ databases">
        <authorList>
            <consortium name="AG Boll"/>
        </authorList>
    </citation>
    <scope>NUCLEOTIDE SEQUENCE [LARGE SCALE GENOMIC DNA]</scope>
    <source>
        <strain evidence="32">Chol</strain>
    </source>
</reference>
<evidence type="ECO:0000256" key="5">
    <source>
        <dbReference type="ARBA" id="ARBA00012448"/>
    </source>
</evidence>
<dbReference type="InterPro" id="IPR012338">
    <property type="entry name" value="Beta-lactam/transpept-like"/>
</dbReference>
<dbReference type="Pfam" id="PF00912">
    <property type="entry name" value="Transgly"/>
    <property type="match status" value="1"/>
</dbReference>
<evidence type="ECO:0000256" key="2">
    <source>
        <dbReference type="ARBA" id="ARBA00004752"/>
    </source>
</evidence>
<keyword evidence="16" id="KW-0735">Signal-anchor</keyword>
<evidence type="ECO:0000256" key="15">
    <source>
        <dbReference type="ARBA" id="ARBA00022960"/>
    </source>
</evidence>
<dbReference type="GO" id="GO:0008658">
    <property type="term" value="F:penicillin binding"/>
    <property type="evidence" value="ECO:0007669"/>
    <property type="project" value="InterPro"/>
</dbReference>
<dbReference type="Pfam" id="PF00905">
    <property type="entry name" value="Transpeptidase"/>
    <property type="match status" value="1"/>
</dbReference>
<evidence type="ECO:0000313" key="32">
    <source>
        <dbReference type="EMBL" id="SMB26469.1"/>
    </source>
</evidence>
<evidence type="ECO:0000259" key="30">
    <source>
        <dbReference type="Pfam" id="PF00912"/>
    </source>
</evidence>
<dbReference type="EC" id="2.4.99.28" evidence="24"/>
<keyword evidence="10" id="KW-0645">Protease</keyword>
<dbReference type="NCBIfam" id="TIGR02074">
    <property type="entry name" value="PBP_1a_fam"/>
    <property type="match status" value="1"/>
</dbReference>
<keyword evidence="8" id="KW-0997">Cell inner membrane</keyword>
<evidence type="ECO:0000256" key="13">
    <source>
        <dbReference type="ARBA" id="ARBA00022692"/>
    </source>
</evidence>
<keyword evidence="20" id="KW-0046">Antibiotic resistance</keyword>
<dbReference type="EMBL" id="LT837803">
    <property type="protein sequence ID" value="SMB26469.1"/>
    <property type="molecule type" value="Genomic_DNA"/>
</dbReference>
<dbReference type="GO" id="GO:0009002">
    <property type="term" value="F:serine-type D-Ala-D-Ala carboxypeptidase activity"/>
    <property type="evidence" value="ECO:0007669"/>
    <property type="project" value="UniProtKB-EC"/>
</dbReference>
<dbReference type="GO" id="GO:0030288">
    <property type="term" value="C:outer membrane-bounded periplasmic space"/>
    <property type="evidence" value="ECO:0007669"/>
    <property type="project" value="TreeGrafter"/>
</dbReference>
<dbReference type="InterPro" id="IPR050396">
    <property type="entry name" value="Glycosyltr_51/Transpeptidase"/>
</dbReference>
<sequence length="819" mass="90526">MRVRFSQENFLLSPIFRWPLYLLLLLVGTIAAGMALLGIIVVLAYPQLPSLEVLTDYQPKIPLRVYTADGYLIGEFGEERRALVRISEVPDVMKQAILAAEDERFYTHGGVDTLGVLRAAYSNFIGGGKRQGASTITMQVARNFFLSREKTITRKLYEALLAFKIEHSLSKDEILQLYINQIYLGQRAYGFSSAAQIYYGKALKNINLAEAAMLAGLPKAPSSFNPVANPKRAKQRQLYVLRRMLTLNYISEDAYAEAQNTILTVKRDYNDFGVHAEFVAEMARQIAYEQFQDSIYSRGLKVITTITKAEQEAAYNSLRKGLFDYDRRHGYRGAEGYIDMQAIQTDQDEALEEVLANYEDSDDLRAAVVLNAKPGSVRAYLRGGEIVQITGDGLKFASRMLDEKSPPNKRIRRGAIIRIYKDGKQQWQIGQMPDAEGAFVAASPIDGAIRALVGGFDFNRNKFNHVTQAWRQPGSSFKPFIYSAALEKGYSPSSVLSDEPIVISAAETGSRAWEPKNYDGKYDGPMSLRMGLAKSKNMISIHLLKSIGTQYAQDYITRFGFDADKHPPYLTMALGSGAVTPWQQLTAYAIFANGGYRITPFIVRQILDDKDNVLAETRPAVAGDETLRVIDARNAYLIDSMLHDVVRRGTATKALALKRSDLAGKTGTTNDYVDAWFCGYQPTVVGISWIGFDQPKRLGSGETGGTTALPIWIGFMEKALQGVPENFMEQPEGLVAIDPKDPSGKPGGREYIYAEDLPGANESSSSTEETSGSSLLPSLFPAPAPLPEKQQTPAPVQDARPKPIPVPTPPPIPSPAQKH</sequence>
<keyword evidence="18 28" id="KW-1133">Transmembrane helix</keyword>
<evidence type="ECO:0000256" key="20">
    <source>
        <dbReference type="ARBA" id="ARBA00023251"/>
    </source>
</evidence>
<dbReference type="GO" id="GO:0071555">
    <property type="term" value="P:cell wall organization"/>
    <property type="evidence" value="ECO:0007669"/>
    <property type="project" value="UniProtKB-KW"/>
</dbReference>
<keyword evidence="13 28" id="KW-0812">Transmembrane</keyword>
<evidence type="ECO:0000256" key="21">
    <source>
        <dbReference type="ARBA" id="ARBA00023268"/>
    </source>
</evidence>
<evidence type="ECO:0000256" key="17">
    <source>
        <dbReference type="ARBA" id="ARBA00022984"/>
    </source>
</evidence>
<dbReference type="SUPFAM" id="SSF53955">
    <property type="entry name" value="Lysozyme-like"/>
    <property type="match status" value="1"/>
</dbReference>
<dbReference type="GO" id="GO:0009252">
    <property type="term" value="P:peptidoglycan biosynthetic process"/>
    <property type="evidence" value="ECO:0007669"/>
    <property type="project" value="UniProtKB-UniPathway"/>
</dbReference>
<evidence type="ECO:0000256" key="27">
    <source>
        <dbReference type="SAM" id="MobiDB-lite"/>
    </source>
</evidence>
<accession>A0A7Z7HR56</accession>
<keyword evidence="14 32" id="KW-0378">Hydrolase</keyword>
<keyword evidence="21" id="KW-0511">Multifunctional enzyme</keyword>
<dbReference type="GO" id="GO:0008955">
    <property type="term" value="F:peptidoglycan glycosyltransferase activity"/>
    <property type="evidence" value="ECO:0007669"/>
    <property type="project" value="UniProtKB-EC"/>
</dbReference>
<dbReference type="UniPathway" id="UPA00219"/>
<dbReference type="FunFam" id="1.10.3810.10:FF:000003">
    <property type="entry name" value="Penicillin-binding protein 1a"/>
    <property type="match status" value="1"/>
</dbReference>
<keyword evidence="17" id="KW-0573">Peptidoglycan synthesis</keyword>
<keyword evidence="19 28" id="KW-0472">Membrane</keyword>
<dbReference type="GO" id="GO:0006508">
    <property type="term" value="P:proteolysis"/>
    <property type="evidence" value="ECO:0007669"/>
    <property type="project" value="UniProtKB-KW"/>
</dbReference>
<dbReference type="GO" id="GO:0005886">
    <property type="term" value="C:plasma membrane"/>
    <property type="evidence" value="ECO:0007669"/>
    <property type="project" value="UniProtKB-SubCell"/>
</dbReference>
<evidence type="ECO:0000256" key="12">
    <source>
        <dbReference type="ARBA" id="ARBA00022679"/>
    </source>
</evidence>
<comment type="subcellular location">
    <subcellularLocation>
        <location evidence="1">Cell inner membrane</location>
        <topology evidence="1">Single-pass type II membrane protein</topology>
    </subcellularLocation>
</comment>
<dbReference type="Gene3D" id="3.40.710.10">
    <property type="entry name" value="DD-peptidase/beta-lactamase superfamily"/>
    <property type="match status" value="2"/>
</dbReference>
<keyword evidence="33" id="KW-1185">Reference proteome</keyword>
<comment type="catalytic activity">
    <reaction evidence="23">
        <text>Preferential cleavage: (Ac)2-L-Lys-D-Ala-|-D-Ala. Also transpeptidation of peptidyl-alanyl moieties that are N-acyl substituents of D-alanine.</text>
        <dbReference type="EC" id="3.4.16.4"/>
    </reaction>
</comment>
<gene>
    <name evidence="32" type="primary">mrcA</name>
    <name evidence="32" type="ORF">SDENCHOL_20144</name>
</gene>
<comment type="catalytic activity">
    <reaction evidence="25">
        <text>[GlcNAc-(1-&gt;4)-Mur2Ac(oyl-L-Ala-gamma-D-Glu-L-Lys-D-Ala-D-Ala)](n)-di-trans,octa-cis-undecaprenyl diphosphate + beta-D-GlcNAc-(1-&gt;4)-Mur2Ac(oyl-L-Ala-gamma-D-Glu-L-Lys-D-Ala-D-Ala)-di-trans,octa-cis-undecaprenyl diphosphate = [GlcNAc-(1-&gt;4)-Mur2Ac(oyl-L-Ala-gamma-D-Glu-L-Lys-D-Ala-D-Ala)](n+1)-di-trans,octa-cis-undecaprenyl diphosphate + di-trans,octa-cis-undecaprenyl diphosphate + H(+)</text>
        <dbReference type="Rhea" id="RHEA:23708"/>
        <dbReference type="Rhea" id="RHEA-COMP:9602"/>
        <dbReference type="Rhea" id="RHEA-COMP:9603"/>
        <dbReference type="ChEBI" id="CHEBI:15378"/>
        <dbReference type="ChEBI" id="CHEBI:58405"/>
        <dbReference type="ChEBI" id="CHEBI:60033"/>
        <dbReference type="ChEBI" id="CHEBI:78435"/>
        <dbReference type="EC" id="2.4.99.28"/>
    </reaction>
</comment>
<dbReference type="PANTHER" id="PTHR32282">
    <property type="entry name" value="BINDING PROTEIN TRANSPEPTIDASE, PUTATIVE-RELATED"/>
    <property type="match status" value="1"/>
</dbReference>
<dbReference type="EC" id="3.4.16.4" evidence="5"/>
<dbReference type="GO" id="GO:0046677">
    <property type="term" value="P:response to antibiotic"/>
    <property type="evidence" value="ECO:0007669"/>
    <property type="project" value="UniProtKB-KW"/>
</dbReference>
<evidence type="ECO:0000313" key="33">
    <source>
        <dbReference type="Proteomes" id="UP000242886"/>
    </source>
</evidence>
<dbReference type="InterPro" id="IPR001460">
    <property type="entry name" value="PCN-bd_Tpept"/>
</dbReference>
<evidence type="ECO:0000256" key="18">
    <source>
        <dbReference type="ARBA" id="ARBA00022989"/>
    </source>
</evidence>
<feature type="domain" description="Penicillin-binding protein transpeptidase" evidence="29">
    <location>
        <begin position="437"/>
        <end position="683"/>
    </location>
</feature>
<comment type="pathway">
    <text evidence="26">Glycan biosynthesis.</text>
</comment>
<evidence type="ECO:0000256" key="4">
    <source>
        <dbReference type="ARBA" id="ARBA00007739"/>
    </source>
</evidence>
<comment type="similarity">
    <text evidence="3">In the C-terminal section; belongs to the transpeptidase family.</text>
</comment>
<evidence type="ECO:0000256" key="10">
    <source>
        <dbReference type="ARBA" id="ARBA00022670"/>
    </source>
</evidence>
<feature type="compositionally biased region" description="Pro residues" evidence="27">
    <location>
        <begin position="802"/>
        <end position="819"/>
    </location>
</feature>
<name>A0A7Z7HR56_9PROT</name>
<evidence type="ECO:0000256" key="1">
    <source>
        <dbReference type="ARBA" id="ARBA00004249"/>
    </source>
</evidence>
<organism evidence="32 33">
    <name type="scientific">Sterolibacterium denitrificans</name>
    <dbReference type="NCBI Taxonomy" id="157592"/>
    <lineage>
        <taxon>Bacteria</taxon>
        <taxon>Pseudomonadati</taxon>
        <taxon>Pseudomonadota</taxon>
        <taxon>Betaproteobacteria</taxon>
        <taxon>Nitrosomonadales</taxon>
        <taxon>Sterolibacteriaceae</taxon>
        <taxon>Sterolibacterium</taxon>
    </lineage>
</organism>
<evidence type="ECO:0000256" key="25">
    <source>
        <dbReference type="ARBA" id="ARBA00049902"/>
    </source>
</evidence>
<dbReference type="Proteomes" id="UP000242886">
    <property type="component" value="Chromosome SDENCHOL"/>
</dbReference>
<comment type="pathway">
    <text evidence="2">Cell wall biogenesis; peptidoglycan biosynthesis.</text>
</comment>
<keyword evidence="12 32" id="KW-0808">Transferase</keyword>
<evidence type="ECO:0000256" key="6">
    <source>
        <dbReference type="ARBA" id="ARBA00018638"/>
    </source>
</evidence>
<dbReference type="Gene3D" id="1.10.3810.10">
    <property type="entry name" value="Biosynthetic peptidoglycan transglycosylase-like"/>
    <property type="match status" value="1"/>
</dbReference>
<evidence type="ECO:0000256" key="16">
    <source>
        <dbReference type="ARBA" id="ARBA00022968"/>
    </source>
</evidence>
<evidence type="ECO:0000256" key="26">
    <source>
        <dbReference type="ARBA" id="ARBA00060592"/>
    </source>
</evidence>
<dbReference type="InterPro" id="IPR001264">
    <property type="entry name" value="Glyco_trans_51"/>
</dbReference>
<feature type="transmembrane region" description="Helical" evidence="28">
    <location>
        <begin position="20"/>
        <end position="45"/>
    </location>
</feature>
<feature type="compositionally biased region" description="Low complexity" evidence="27">
    <location>
        <begin position="762"/>
        <end position="779"/>
    </location>
</feature>
<dbReference type="AlphaFoldDB" id="A0A7Z7HR56"/>
<keyword evidence="7" id="KW-1003">Cell membrane</keyword>
<protein>
    <recommendedName>
        <fullName evidence="6">Penicillin-binding protein 1A</fullName>
        <ecNumber evidence="24">2.4.99.28</ecNumber>
        <ecNumber evidence="5">3.4.16.4</ecNumber>
    </recommendedName>
</protein>
<evidence type="ECO:0000256" key="14">
    <source>
        <dbReference type="ARBA" id="ARBA00022801"/>
    </source>
</evidence>
<keyword evidence="22" id="KW-0961">Cell wall biogenesis/degradation</keyword>
<evidence type="ECO:0000256" key="24">
    <source>
        <dbReference type="ARBA" id="ARBA00044770"/>
    </source>
</evidence>
<evidence type="ECO:0000256" key="7">
    <source>
        <dbReference type="ARBA" id="ARBA00022475"/>
    </source>
</evidence>
<dbReference type="GO" id="GO:0008360">
    <property type="term" value="P:regulation of cell shape"/>
    <property type="evidence" value="ECO:0007669"/>
    <property type="project" value="UniProtKB-KW"/>
</dbReference>
<dbReference type="PANTHER" id="PTHR32282:SF27">
    <property type="entry name" value="PENICILLIN-BINDING PROTEIN 1A"/>
    <property type="match status" value="1"/>
</dbReference>
<proteinExistence type="inferred from homology"/>
<feature type="domain" description="Penicillin-binding protein OB-like" evidence="31">
    <location>
        <begin position="331"/>
        <end position="434"/>
    </location>
</feature>
<evidence type="ECO:0000259" key="29">
    <source>
        <dbReference type="Pfam" id="PF00905"/>
    </source>
</evidence>
<evidence type="ECO:0000256" key="28">
    <source>
        <dbReference type="SAM" id="Phobius"/>
    </source>
</evidence>
<dbReference type="InterPro" id="IPR036950">
    <property type="entry name" value="PBP_transglycosylase"/>
</dbReference>
<evidence type="ECO:0000256" key="11">
    <source>
        <dbReference type="ARBA" id="ARBA00022676"/>
    </source>
</evidence>
<evidence type="ECO:0000256" key="3">
    <source>
        <dbReference type="ARBA" id="ARBA00007090"/>
    </source>
</evidence>
<evidence type="ECO:0000256" key="22">
    <source>
        <dbReference type="ARBA" id="ARBA00023316"/>
    </source>
</evidence>
<dbReference type="InterPro" id="IPR031376">
    <property type="entry name" value="PCB_OB"/>
</dbReference>
<feature type="region of interest" description="Disordered" evidence="27">
    <location>
        <begin position="735"/>
        <end position="819"/>
    </location>
</feature>
<evidence type="ECO:0000256" key="19">
    <source>
        <dbReference type="ARBA" id="ARBA00023136"/>
    </source>
</evidence>
<dbReference type="InterPro" id="IPR023346">
    <property type="entry name" value="Lysozyme-like_dom_sf"/>
</dbReference>
<dbReference type="Pfam" id="PF17092">
    <property type="entry name" value="PCB_OB"/>
    <property type="match status" value="1"/>
</dbReference>
<evidence type="ECO:0000259" key="31">
    <source>
        <dbReference type="Pfam" id="PF17092"/>
    </source>
</evidence>
<keyword evidence="15" id="KW-0133">Cell shape</keyword>
<evidence type="ECO:0000256" key="23">
    <source>
        <dbReference type="ARBA" id="ARBA00034000"/>
    </source>
</evidence>
<feature type="domain" description="Glycosyl transferase family 51" evidence="30">
    <location>
        <begin position="71"/>
        <end position="244"/>
    </location>
</feature>
<evidence type="ECO:0000256" key="9">
    <source>
        <dbReference type="ARBA" id="ARBA00022645"/>
    </source>
</evidence>
<comment type="similarity">
    <text evidence="4">In the N-terminal section; belongs to the glycosyltransferase 51 family.</text>
</comment>
<evidence type="ECO:0000256" key="8">
    <source>
        <dbReference type="ARBA" id="ARBA00022519"/>
    </source>
</evidence>
<keyword evidence="11 32" id="KW-0328">Glycosyltransferase</keyword>